<dbReference type="Proteomes" id="UP000033566">
    <property type="component" value="Chromosome"/>
</dbReference>
<dbReference type="OrthoDB" id="5243753at2"/>
<dbReference type="PANTHER" id="PTHR30154:SF34">
    <property type="entry name" value="TRANSCRIPTIONAL REGULATOR AZLB"/>
    <property type="match status" value="1"/>
</dbReference>
<dbReference type="InterPro" id="IPR019888">
    <property type="entry name" value="Tscrpt_reg_AsnC-like"/>
</dbReference>
<dbReference type="PROSITE" id="PS50956">
    <property type="entry name" value="HTH_ASNC_2"/>
    <property type="match status" value="1"/>
</dbReference>
<dbReference type="SUPFAM" id="SSF54909">
    <property type="entry name" value="Dimeric alpha+beta barrel"/>
    <property type="match status" value="1"/>
</dbReference>
<sequence>MDKVDRKILSLLEDDGRMTITTLADEARLSISACHRRLKDLERTGVITGYSATINPEAIGRGFQAIVFVTMRDGNGRAIRQFEEALDTIPEVLEADRLLGDPDFLLRVSTTDLNAFQKLYDDHLTALPGVLKLSTTLVMKPVVRHPLMQSGR</sequence>
<organism evidence="1 2">
    <name type="scientific">Corynebacterium camporealensis</name>
    <dbReference type="NCBI Taxonomy" id="161896"/>
    <lineage>
        <taxon>Bacteria</taxon>
        <taxon>Bacillati</taxon>
        <taxon>Actinomycetota</taxon>
        <taxon>Actinomycetes</taxon>
        <taxon>Mycobacteriales</taxon>
        <taxon>Corynebacteriaceae</taxon>
        <taxon>Corynebacterium</taxon>
    </lineage>
</organism>
<dbReference type="GO" id="GO:0043565">
    <property type="term" value="F:sequence-specific DNA binding"/>
    <property type="evidence" value="ECO:0007669"/>
    <property type="project" value="InterPro"/>
</dbReference>
<dbReference type="PRINTS" id="PR00033">
    <property type="entry name" value="HTHASNC"/>
</dbReference>
<dbReference type="RefSeq" id="WP_046453256.1">
    <property type="nucleotide sequence ID" value="NZ_CP011311.1"/>
</dbReference>
<evidence type="ECO:0000313" key="1">
    <source>
        <dbReference type="EMBL" id="AKE38646.1"/>
    </source>
</evidence>
<dbReference type="PATRIC" id="fig|161896.4.peg.657"/>
<gene>
    <name evidence="1" type="ORF">UL81_03330</name>
</gene>
<proteinExistence type="predicted"/>
<dbReference type="SMART" id="SM00344">
    <property type="entry name" value="HTH_ASNC"/>
    <property type="match status" value="1"/>
</dbReference>
<dbReference type="InterPro" id="IPR011991">
    <property type="entry name" value="ArsR-like_HTH"/>
</dbReference>
<dbReference type="Pfam" id="PF01037">
    <property type="entry name" value="AsnC_trans_reg"/>
    <property type="match status" value="1"/>
</dbReference>
<dbReference type="AlphaFoldDB" id="A0A0F6TAI9"/>
<dbReference type="Gene3D" id="3.30.70.920">
    <property type="match status" value="1"/>
</dbReference>
<dbReference type="InterPro" id="IPR011008">
    <property type="entry name" value="Dimeric_a/b-barrel"/>
</dbReference>
<dbReference type="HOGENOM" id="CLU_091233_0_3_11"/>
<dbReference type="InterPro" id="IPR000485">
    <property type="entry name" value="AsnC-type_HTH_dom"/>
</dbReference>
<dbReference type="KEGG" id="ccj:UL81_03330"/>
<dbReference type="SUPFAM" id="SSF46785">
    <property type="entry name" value="Winged helix' DNA-binding domain"/>
    <property type="match status" value="1"/>
</dbReference>
<dbReference type="Gene3D" id="1.10.10.10">
    <property type="entry name" value="Winged helix-like DNA-binding domain superfamily/Winged helix DNA-binding domain"/>
    <property type="match status" value="1"/>
</dbReference>
<keyword evidence="2" id="KW-1185">Reference proteome</keyword>
<protein>
    <submittedName>
        <fullName evidence="1">Transcriptional regulator, AsnC family</fullName>
    </submittedName>
</protein>
<evidence type="ECO:0000313" key="2">
    <source>
        <dbReference type="Proteomes" id="UP000033566"/>
    </source>
</evidence>
<dbReference type="InterPro" id="IPR019887">
    <property type="entry name" value="Tscrpt_reg_AsnC/Lrp_C"/>
</dbReference>
<dbReference type="STRING" id="161896.UL81_03330"/>
<dbReference type="InterPro" id="IPR036390">
    <property type="entry name" value="WH_DNA-bd_sf"/>
</dbReference>
<dbReference type="GO" id="GO:0043200">
    <property type="term" value="P:response to amino acid"/>
    <property type="evidence" value="ECO:0007669"/>
    <property type="project" value="TreeGrafter"/>
</dbReference>
<name>A0A0F6TAI9_9CORY</name>
<dbReference type="EMBL" id="CP011311">
    <property type="protein sequence ID" value="AKE38646.1"/>
    <property type="molecule type" value="Genomic_DNA"/>
</dbReference>
<dbReference type="PANTHER" id="PTHR30154">
    <property type="entry name" value="LEUCINE-RESPONSIVE REGULATORY PROTEIN"/>
    <property type="match status" value="1"/>
</dbReference>
<dbReference type="CDD" id="cd00090">
    <property type="entry name" value="HTH_ARSR"/>
    <property type="match status" value="1"/>
</dbReference>
<accession>A0A0F6TAI9</accession>
<dbReference type="Pfam" id="PF13412">
    <property type="entry name" value="HTH_24"/>
    <property type="match status" value="1"/>
</dbReference>
<dbReference type="GO" id="GO:0005829">
    <property type="term" value="C:cytosol"/>
    <property type="evidence" value="ECO:0007669"/>
    <property type="project" value="TreeGrafter"/>
</dbReference>
<dbReference type="InterPro" id="IPR036388">
    <property type="entry name" value="WH-like_DNA-bd_sf"/>
</dbReference>
<reference evidence="1 2" key="1">
    <citation type="journal article" date="2015" name="Genome Announc.">
        <title>Complete Genome Sequence of Corynebacterium camporealensis DSM 44610, Isolated from the Milk of a Manchega Sheep with Subclinical Mastitis.</title>
        <authorList>
            <person name="Ruckert C."/>
            <person name="Albersmeier A."/>
            <person name="Winkler A."/>
            <person name="Tauch A."/>
        </authorList>
    </citation>
    <scope>NUCLEOTIDE SEQUENCE [LARGE SCALE GENOMIC DNA]</scope>
    <source>
        <strain evidence="1 2">DSM 44610</strain>
    </source>
</reference>